<protein>
    <submittedName>
        <fullName evidence="1">Uncharacterized protein</fullName>
    </submittedName>
</protein>
<evidence type="ECO:0000313" key="1">
    <source>
        <dbReference type="EMBL" id="PYH96964.1"/>
    </source>
</evidence>
<name>A0A319DJ67_9EURO</name>
<accession>A0A319DJ67</accession>
<dbReference type="EMBL" id="KZ825831">
    <property type="protein sequence ID" value="PYH96964.1"/>
    <property type="molecule type" value="Genomic_DNA"/>
</dbReference>
<dbReference type="VEuPathDB" id="FungiDB:BO71DRAFT_396627"/>
<reference evidence="1 2" key="1">
    <citation type="submission" date="2018-02" db="EMBL/GenBank/DDBJ databases">
        <title>The genomes of Aspergillus section Nigri reveals drivers in fungal speciation.</title>
        <authorList>
            <consortium name="DOE Joint Genome Institute"/>
            <person name="Vesth T.C."/>
            <person name="Nybo J."/>
            <person name="Theobald S."/>
            <person name="Brandl J."/>
            <person name="Frisvad J.C."/>
            <person name="Nielsen K.F."/>
            <person name="Lyhne E.K."/>
            <person name="Kogle M.E."/>
            <person name="Kuo A."/>
            <person name="Riley R."/>
            <person name="Clum A."/>
            <person name="Nolan M."/>
            <person name="Lipzen A."/>
            <person name="Salamov A."/>
            <person name="Henrissat B."/>
            <person name="Wiebenga A."/>
            <person name="De vries R.P."/>
            <person name="Grigoriev I.V."/>
            <person name="Mortensen U.H."/>
            <person name="Andersen M.R."/>
            <person name="Baker S.E."/>
        </authorList>
    </citation>
    <scope>NUCLEOTIDE SEQUENCE [LARGE SCALE GENOMIC DNA]</scope>
    <source>
        <strain evidence="1 2">CBS 707.79</strain>
    </source>
</reference>
<organism evidence="1 2">
    <name type="scientific">Aspergillus ellipticus CBS 707.79</name>
    <dbReference type="NCBI Taxonomy" id="1448320"/>
    <lineage>
        <taxon>Eukaryota</taxon>
        <taxon>Fungi</taxon>
        <taxon>Dikarya</taxon>
        <taxon>Ascomycota</taxon>
        <taxon>Pezizomycotina</taxon>
        <taxon>Eurotiomycetes</taxon>
        <taxon>Eurotiomycetidae</taxon>
        <taxon>Eurotiales</taxon>
        <taxon>Aspergillaceae</taxon>
        <taxon>Aspergillus</taxon>
        <taxon>Aspergillus subgen. Circumdati</taxon>
    </lineage>
</organism>
<sequence>MLATRPADGDRAAPLRFIPSSCWGRAGCPLRSPPTCPPSDPRWRGLLRPAMIALHWAVPD</sequence>
<dbReference type="AlphaFoldDB" id="A0A319DJ67"/>
<dbReference type="Proteomes" id="UP000247810">
    <property type="component" value="Unassembled WGS sequence"/>
</dbReference>
<gene>
    <name evidence="1" type="ORF">BO71DRAFT_396627</name>
</gene>
<keyword evidence="2" id="KW-1185">Reference proteome</keyword>
<proteinExistence type="predicted"/>
<evidence type="ECO:0000313" key="2">
    <source>
        <dbReference type="Proteomes" id="UP000247810"/>
    </source>
</evidence>